<protein>
    <submittedName>
        <fullName evidence="2">Uncharacterized protein</fullName>
    </submittedName>
</protein>
<feature type="transmembrane region" description="Helical" evidence="1">
    <location>
        <begin position="36"/>
        <end position="58"/>
    </location>
</feature>
<name>A0A644XT41_9ZZZZ</name>
<dbReference type="EMBL" id="VSSQ01002801">
    <property type="protein sequence ID" value="MPM17453.1"/>
    <property type="molecule type" value="Genomic_DNA"/>
</dbReference>
<accession>A0A644XT41</accession>
<evidence type="ECO:0000313" key="2">
    <source>
        <dbReference type="EMBL" id="MPM17453.1"/>
    </source>
</evidence>
<gene>
    <name evidence="2" type="ORF">SDC9_63843</name>
</gene>
<evidence type="ECO:0000256" key="1">
    <source>
        <dbReference type="SAM" id="Phobius"/>
    </source>
</evidence>
<comment type="caution">
    <text evidence="2">The sequence shown here is derived from an EMBL/GenBank/DDBJ whole genome shotgun (WGS) entry which is preliminary data.</text>
</comment>
<reference evidence="2" key="1">
    <citation type="submission" date="2019-08" db="EMBL/GenBank/DDBJ databases">
        <authorList>
            <person name="Kucharzyk K."/>
            <person name="Murdoch R.W."/>
            <person name="Higgins S."/>
            <person name="Loffler F."/>
        </authorList>
    </citation>
    <scope>NUCLEOTIDE SEQUENCE</scope>
</reference>
<sequence>MLTYIRYNIQTIVVIAVDLSNAVPIFDNTAVQNVKIVGCACAFDNFGIIFVLFVGYWLDI</sequence>
<keyword evidence="1" id="KW-1133">Transmembrane helix</keyword>
<keyword evidence="1" id="KW-0812">Transmembrane</keyword>
<proteinExistence type="predicted"/>
<keyword evidence="1" id="KW-0472">Membrane</keyword>
<dbReference type="AlphaFoldDB" id="A0A644XT41"/>
<organism evidence="2">
    <name type="scientific">bioreactor metagenome</name>
    <dbReference type="NCBI Taxonomy" id="1076179"/>
    <lineage>
        <taxon>unclassified sequences</taxon>
        <taxon>metagenomes</taxon>
        <taxon>ecological metagenomes</taxon>
    </lineage>
</organism>